<accession>A0A1J4N1Z1</accession>
<keyword evidence="4" id="KW-1185">Reference proteome</keyword>
<evidence type="ECO:0000259" key="2">
    <source>
        <dbReference type="PROSITE" id="PS50234"/>
    </source>
</evidence>
<dbReference type="STRING" id="1844.UG56_020370"/>
<dbReference type="OrthoDB" id="9814325at2"/>
<name>A0A1J4N1Z1_9ACTN</name>
<dbReference type="Gene3D" id="3.40.50.410">
    <property type="entry name" value="von Willebrand factor, type A domain"/>
    <property type="match status" value="1"/>
</dbReference>
<dbReference type="Proteomes" id="UP000033772">
    <property type="component" value="Unassembled WGS sequence"/>
</dbReference>
<dbReference type="AlphaFoldDB" id="A0A1J4N1Z1"/>
<feature type="domain" description="VWFA" evidence="2">
    <location>
        <begin position="43"/>
        <end position="230"/>
    </location>
</feature>
<reference evidence="3" key="1">
    <citation type="submission" date="2016-10" db="EMBL/GenBank/DDBJ databases">
        <title>Draft Genome Sequence of Nocardioides luteus Strain BAFB, an Alkane-Degrading Bacterium Isolated from JP-7 Polluted Soil.</title>
        <authorList>
            <person name="Brown L."/>
            <person name="Ruiz O.N."/>
            <person name="Gunasekera T."/>
        </authorList>
    </citation>
    <scope>NUCLEOTIDE SEQUENCE [LARGE SCALE GENOMIC DNA]</scope>
    <source>
        <strain evidence="3">BAFB</strain>
    </source>
</reference>
<gene>
    <name evidence="3" type="ORF">UG56_020370</name>
</gene>
<comment type="caution">
    <text evidence="3">The sequence shown here is derived from an EMBL/GenBank/DDBJ whole genome shotgun (WGS) entry which is preliminary data.</text>
</comment>
<dbReference type="CDD" id="cd00198">
    <property type="entry name" value="vWFA"/>
    <property type="match status" value="1"/>
</dbReference>
<dbReference type="SUPFAM" id="SSF53300">
    <property type="entry name" value="vWA-like"/>
    <property type="match status" value="1"/>
</dbReference>
<dbReference type="RefSeq" id="WP_045547826.1">
    <property type="nucleotide sequence ID" value="NZ_JZDQ02000031.1"/>
</dbReference>
<dbReference type="EMBL" id="JZDQ02000031">
    <property type="protein sequence ID" value="OIJ24967.1"/>
    <property type="molecule type" value="Genomic_DNA"/>
</dbReference>
<dbReference type="Pfam" id="PF13519">
    <property type="entry name" value="VWA_2"/>
    <property type="match status" value="1"/>
</dbReference>
<feature type="region of interest" description="Disordered" evidence="1">
    <location>
        <begin position="188"/>
        <end position="211"/>
    </location>
</feature>
<sequence length="300" mass="33335">MSALGWQILTLVRRVLIVLLTVVVLVRPTWGAAPTEMRTADLDVLVVVDRTRSMVAEDGPKGEARMTQLKRDLKALSAALPSVRFGAITFGGEVVRTEMPFTYDTTAFNAWVDGLYAERAFDGSGSMVDAPREEMIAALERDQERFPERRRIVVFASDGENTREGVDQQSFAEIDDLSAGGVVLGYGSEEGGRMPWDDERPQDGYLKDGEGQDARSRIDLANLREIAGQMGLQTIHRTTKETKELATEASTWDSEMLTEKTSAGGEVSRAWIFGFPLLALLLWELWGHRRRGHEAEEVLS</sequence>
<organism evidence="3 4">
    <name type="scientific">Nocardioides luteus</name>
    <dbReference type="NCBI Taxonomy" id="1844"/>
    <lineage>
        <taxon>Bacteria</taxon>
        <taxon>Bacillati</taxon>
        <taxon>Actinomycetota</taxon>
        <taxon>Actinomycetes</taxon>
        <taxon>Propionibacteriales</taxon>
        <taxon>Nocardioidaceae</taxon>
        <taxon>Nocardioides</taxon>
    </lineage>
</organism>
<evidence type="ECO:0000313" key="3">
    <source>
        <dbReference type="EMBL" id="OIJ24967.1"/>
    </source>
</evidence>
<feature type="compositionally biased region" description="Basic and acidic residues" evidence="1">
    <location>
        <begin position="190"/>
        <end position="211"/>
    </location>
</feature>
<dbReference type="InterPro" id="IPR036465">
    <property type="entry name" value="vWFA_dom_sf"/>
</dbReference>
<protein>
    <recommendedName>
        <fullName evidence="2">VWFA domain-containing protein</fullName>
    </recommendedName>
</protein>
<dbReference type="InterPro" id="IPR002035">
    <property type="entry name" value="VWF_A"/>
</dbReference>
<proteinExistence type="predicted"/>
<dbReference type="PROSITE" id="PS50234">
    <property type="entry name" value="VWFA"/>
    <property type="match status" value="1"/>
</dbReference>
<evidence type="ECO:0000256" key="1">
    <source>
        <dbReference type="SAM" id="MobiDB-lite"/>
    </source>
</evidence>
<evidence type="ECO:0000313" key="4">
    <source>
        <dbReference type="Proteomes" id="UP000033772"/>
    </source>
</evidence>